<gene>
    <name evidence="1" type="ORF">GPDM_08075</name>
</gene>
<dbReference type="Proteomes" id="UP000003052">
    <property type="component" value="Unassembled WGS sequence"/>
</dbReference>
<dbReference type="InterPro" id="IPR024078">
    <property type="entry name" value="LmbE-like_dom_sf"/>
</dbReference>
<dbReference type="RefSeq" id="WP_008430438.1">
    <property type="nucleotide sequence ID" value="NZ_AEPB01000027.1"/>
</dbReference>
<dbReference type="Pfam" id="PF02585">
    <property type="entry name" value="PIG-L"/>
    <property type="match status" value="1"/>
</dbReference>
<dbReference type="PANTHER" id="PTHR12993">
    <property type="entry name" value="N-ACETYLGLUCOSAMINYL-PHOSPHATIDYLINOSITOL DE-N-ACETYLASE-RELATED"/>
    <property type="match status" value="1"/>
</dbReference>
<dbReference type="SUPFAM" id="SSF102588">
    <property type="entry name" value="LmbE-like"/>
    <property type="match status" value="1"/>
</dbReference>
<evidence type="ECO:0008006" key="3">
    <source>
        <dbReference type="Google" id="ProtNLM"/>
    </source>
</evidence>
<dbReference type="Gene3D" id="3.40.50.10320">
    <property type="entry name" value="LmbE-like"/>
    <property type="match status" value="1"/>
</dbReference>
<accession>E7RGL7</accession>
<evidence type="ECO:0000313" key="2">
    <source>
        <dbReference type="Proteomes" id="UP000003052"/>
    </source>
</evidence>
<proteinExistence type="predicted"/>
<dbReference type="InterPro" id="IPR023841">
    <property type="entry name" value="BshB2"/>
</dbReference>
<dbReference type="EMBL" id="AEPB01000027">
    <property type="protein sequence ID" value="EGA89992.1"/>
    <property type="molecule type" value="Genomic_DNA"/>
</dbReference>
<dbReference type="OrthoDB" id="9790023at2"/>
<dbReference type="NCBIfam" id="TIGR04000">
    <property type="entry name" value="thiol_BshB2"/>
    <property type="match status" value="1"/>
</dbReference>
<comment type="caution">
    <text evidence="1">The sequence shown here is derived from an EMBL/GenBank/DDBJ whole genome shotgun (WGS) entry which is preliminary data.</text>
</comment>
<dbReference type="GO" id="GO:0016811">
    <property type="term" value="F:hydrolase activity, acting on carbon-nitrogen (but not peptide) bonds, in linear amides"/>
    <property type="evidence" value="ECO:0007669"/>
    <property type="project" value="TreeGrafter"/>
</dbReference>
<name>E7RGL7_9BACL</name>
<reference evidence="1 2" key="1">
    <citation type="journal article" date="2011" name="J. Bacteriol.">
        <title>The Draft Genome of Planococcus donghaensis MPA1U2 Reveals Nonsporulation Pathways Controlled by a Conserved Spo0A Regulon.</title>
        <authorList>
            <person name="Pearson M.D."/>
            <person name="Noller H.F."/>
        </authorList>
    </citation>
    <scope>NUCLEOTIDE SEQUENCE [LARGE SCALE GENOMIC DNA]</scope>
    <source>
        <strain evidence="1 2">MPA1U2</strain>
    </source>
</reference>
<dbReference type="InterPro" id="IPR003737">
    <property type="entry name" value="GlcNAc_PI_deacetylase-related"/>
</dbReference>
<sequence length="229" mass="26322">MTIQQERHVLVVFPHPDDEAFGVSGTITTHIQQGTPVTYACLTLGEMGRNLGNPPFATRESLPAVRKKELLASAEAMGLTDLRMMGLRDKTIEFEDDEKMVRMMTDLIEELNPSKIITFYPGFAVHPDHEATARAVVRAVRRMKDRPTLHGVAFANDTLEKLGNPDVVYNISDVRTQKMNSMKAHISQTAWMLEEMEHKLQQGDTETENWLMQERFYNYRWDEDFEKSF</sequence>
<dbReference type="AlphaFoldDB" id="E7RGL7"/>
<organism evidence="1 2">
    <name type="scientific">Planococcus donghaensis MPA1U2</name>
    <dbReference type="NCBI Taxonomy" id="933115"/>
    <lineage>
        <taxon>Bacteria</taxon>
        <taxon>Bacillati</taxon>
        <taxon>Bacillota</taxon>
        <taxon>Bacilli</taxon>
        <taxon>Bacillales</taxon>
        <taxon>Caryophanaceae</taxon>
        <taxon>Planococcus</taxon>
    </lineage>
</organism>
<dbReference type="eggNOG" id="COG2120">
    <property type="taxonomic scope" value="Bacteria"/>
</dbReference>
<protein>
    <recommendedName>
        <fullName evidence="3">Bacillithiol biosynthesis deacetylase BshB2</fullName>
    </recommendedName>
</protein>
<dbReference type="PANTHER" id="PTHR12993:SF27">
    <property type="entry name" value="N-ACETYL-ALPHA-D-GLUCOSAMINYL L-MALATE DEACETYLASE 2-RELATED"/>
    <property type="match status" value="1"/>
</dbReference>
<evidence type="ECO:0000313" key="1">
    <source>
        <dbReference type="EMBL" id="EGA89992.1"/>
    </source>
</evidence>